<accession>A0ABU2WGI7</accession>
<proteinExistence type="predicted"/>
<dbReference type="Gene3D" id="3.40.140.10">
    <property type="entry name" value="Cytidine Deaminase, domain 2"/>
    <property type="match status" value="1"/>
</dbReference>
<reference evidence="1 2" key="1">
    <citation type="submission" date="2023-09" db="EMBL/GenBank/DDBJ databases">
        <authorList>
            <person name="Rey-Velasco X."/>
        </authorList>
    </citation>
    <scope>NUCLEOTIDE SEQUENCE [LARGE SCALE GENOMIC DNA]</scope>
    <source>
        <strain evidence="1 2">W345</strain>
    </source>
</reference>
<protein>
    <recommendedName>
        <fullName evidence="3">JAB domain-containing protein</fullName>
    </recommendedName>
</protein>
<keyword evidence="2" id="KW-1185">Reference proteome</keyword>
<dbReference type="RefSeq" id="WP_311364378.1">
    <property type="nucleotide sequence ID" value="NZ_JAVRIC010000006.1"/>
</dbReference>
<evidence type="ECO:0008006" key="3">
    <source>
        <dbReference type="Google" id="ProtNLM"/>
    </source>
</evidence>
<name>A0ABU2WGI7_9GAMM</name>
<comment type="caution">
    <text evidence="1">The sequence shown here is derived from an EMBL/GenBank/DDBJ whole genome shotgun (WGS) entry which is preliminary data.</text>
</comment>
<dbReference type="SUPFAM" id="SSF102712">
    <property type="entry name" value="JAB1/MPN domain"/>
    <property type="match status" value="1"/>
</dbReference>
<sequence>MTDTPTDRTEYLPRELVLRLLAYAQQSPEARVCGLVGADGRGPSALWSLDNIASDPIASAAVDPEQVHQQHSALRAHGQTLWASFHSCPQGIASSSDIEVQGLGDGLRLVAALDIRGVLQLRCWRAYGGRLDECELKLPQ</sequence>
<dbReference type="Proteomes" id="UP001254608">
    <property type="component" value="Unassembled WGS sequence"/>
</dbReference>
<evidence type="ECO:0000313" key="2">
    <source>
        <dbReference type="Proteomes" id="UP001254608"/>
    </source>
</evidence>
<evidence type="ECO:0000313" key="1">
    <source>
        <dbReference type="EMBL" id="MDT0496985.1"/>
    </source>
</evidence>
<organism evidence="1 2">
    <name type="scientific">Banduia mediterranea</name>
    <dbReference type="NCBI Taxonomy" id="3075609"/>
    <lineage>
        <taxon>Bacteria</taxon>
        <taxon>Pseudomonadati</taxon>
        <taxon>Pseudomonadota</taxon>
        <taxon>Gammaproteobacteria</taxon>
        <taxon>Nevskiales</taxon>
        <taxon>Algiphilaceae</taxon>
        <taxon>Banduia</taxon>
    </lineage>
</organism>
<gene>
    <name evidence="1" type="ORF">RM530_06345</name>
</gene>
<dbReference type="EMBL" id="JAVRIC010000006">
    <property type="protein sequence ID" value="MDT0496985.1"/>
    <property type="molecule type" value="Genomic_DNA"/>
</dbReference>